<dbReference type="GO" id="GO:0001181">
    <property type="term" value="F:RNA polymerase I general transcription initiation factor activity"/>
    <property type="evidence" value="ECO:0007669"/>
    <property type="project" value="InterPro"/>
</dbReference>
<dbReference type="InterPro" id="IPR007224">
    <property type="entry name" value="TIF_Rrn11"/>
</dbReference>
<dbReference type="OrthoDB" id="2159786at2759"/>
<feature type="region of interest" description="Disordered" evidence="1">
    <location>
        <begin position="1"/>
        <end position="60"/>
    </location>
</feature>
<dbReference type="EMBL" id="NAJM01000036">
    <property type="protein sequence ID" value="RVX68595.1"/>
    <property type="molecule type" value="Genomic_DNA"/>
</dbReference>
<dbReference type="GO" id="GO:0070860">
    <property type="term" value="C:RNA polymerase I core factor complex"/>
    <property type="evidence" value="ECO:0007669"/>
    <property type="project" value="TreeGrafter"/>
</dbReference>
<dbReference type="InterPro" id="IPR053029">
    <property type="entry name" value="RNA_pol_I-specific_init_factor"/>
</dbReference>
<proteinExistence type="predicted"/>
<evidence type="ECO:0000313" key="2">
    <source>
        <dbReference type="EMBL" id="RVX68595.1"/>
    </source>
</evidence>
<feature type="region of interest" description="Disordered" evidence="1">
    <location>
        <begin position="74"/>
        <end position="108"/>
    </location>
</feature>
<dbReference type="Pfam" id="PF04090">
    <property type="entry name" value="Rrn11"/>
    <property type="match status" value="1"/>
</dbReference>
<reference evidence="2 3" key="1">
    <citation type="submission" date="2017-03" db="EMBL/GenBank/DDBJ databases">
        <title>Genomes of endolithic fungi from Antarctica.</title>
        <authorList>
            <person name="Coleine C."/>
            <person name="Masonjones S."/>
            <person name="Stajich J.E."/>
        </authorList>
    </citation>
    <scope>NUCLEOTIDE SEQUENCE [LARGE SCALE GENOMIC DNA]</scope>
    <source>
        <strain evidence="2 3">CCFEE 6314</strain>
    </source>
</reference>
<accession>A0A438MXX6</accession>
<evidence type="ECO:0000313" key="3">
    <source>
        <dbReference type="Proteomes" id="UP000288859"/>
    </source>
</evidence>
<dbReference type="Proteomes" id="UP000288859">
    <property type="component" value="Unassembled WGS sequence"/>
</dbReference>
<dbReference type="GO" id="GO:0017025">
    <property type="term" value="F:TBP-class protein binding"/>
    <property type="evidence" value="ECO:0007669"/>
    <property type="project" value="TreeGrafter"/>
</dbReference>
<name>A0A438MXX6_EXOME</name>
<dbReference type="PANTHER" id="PTHR28244">
    <property type="entry name" value="RNA POLYMERASE I-SPECIFIC TRANSCRIPTION INITIATION FACTOR RRN11"/>
    <property type="match status" value="1"/>
</dbReference>
<dbReference type="PANTHER" id="PTHR28244:SF1">
    <property type="entry name" value="RNA POLYMERASE I-SPECIFIC TRANSCRIPTION INITIATION FACTOR RRN11"/>
    <property type="match status" value="1"/>
</dbReference>
<feature type="compositionally biased region" description="Polar residues" evidence="1">
    <location>
        <begin position="45"/>
        <end position="55"/>
    </location>
</feature>
<comment type="caution">
    <text evidence="2">The sequence shown here is derived from an EMBL/GenBank/DDBJ whole genome shotgun (WGS) entry which is preliminary data.</text>
</comment>
<dbReference type="GO" id="GO:0001164">
    <property type="term" value="F:RNA polymerase I core promoter sequence-specific DNA binding"/>
    <property type="evidence" value="ECO:0007669"/>
    <property type="project" value="InterPro"/>
</dbReference>
<sequence>MSIFSLPVNLPHPAPLSQTPQSQAAKRKRTGQGHYDEDQDAALSPSHTSHQSPSKEYTAIVTPLERVQRRVAGHPLDQPFPDPPFPHSQPTPRRSTSTPRGRDRTGVPSSLHLQHLATLTSIVHVSILAQDYHRASRALGLMFRDSTVARSAAVRNKGFMGIAAEVLLRDVPSQTQQSNINSAQISRYGLDKAKQLYQTLIVRHPYHKSWPESVNAVDFYLAMFNIWIYAVCTENEEWASPERRELESNNHDLATKLGELEQASEIASKMDDCMSTLPYMDEPELIRLRAMVDLWIADLYETCGVFPAPDDQLSDIGSMSASDIQVNPQDYMLRAMRSREQASARFAKLRGQARDDISPT</sequence>
<feature type="compositionally biased region" description="Low complexity" evidence="1">
    <location>
        <begin position="90"/>
        <end position="99"/>
    </location>
</feature>
<gene>
    <name evidence="2" type="ORF">B0A52_07022</name>
</gene>
<dbReference type="AlphaFoldDB" id="A0A438MXX6"/>
<organism evidence="2 3">
    <name type="scientific">Exophiala mesophila</name>
    <name type="common">Black yeast-like fungus</name>
    <dbReference type="NCBI Taxonomy" id="212818"/>
    <lineage>
        <taxon>Eukaryota</taxon>
        <taxon>Fungi</taxon>
        <taxon>Dikarya</taxon>
        <taxon>Ascomycota</taxon>
        <taxon>Pezizomycotina</taxon>
        <taxon>Eurotiomycetes</taxon>
        <taxon>Chaetothyriomycetidae</taxon>
        <taxon>Chaetothyriales</taxon>
        <taxon>Herpotrichiellaceae</taxon>
        <taxon>Exophiala</taxon>
    </lineage>
</organism>
<dbReference type="VEuPathDB" id="FungiDB:PV10_06985"/>
<dbReference type="GO" id="GO:0042790">
    <property type="term" value="P:nucleolar large rRNA transcription by RNA polymerase I"/>
    <property type="evidence" value="ECO:0007669"/>
    <property type="project" value="TreeGrafter"/>
</dbReference>
<protein>
    <submittedName>
        <fullName evidence="2">Uncharacterized protein</fullName>
    </submittedName>
</protein>
<feature type="compositionally biased region" description="Pro residues" evidence="1">
    <location>
        <begin position="78"/>
        <end position="89"/>
    </location>
</feature>
<evidence type="ECO:0000256" key="1">
    <source>
        <dbReference type="SAM" id="MobiDB-lite"/>
    </source>
</evidence>